<feature type="domain" description="Glycosyltransferase 2-like" evidence="1">
    <location>
        <begin position="9"/>
        <end position="159"/>
    </location>
</feature>
<dbReference type="PANTHER" id="PTHR22916">
    <property type="entry name" value="GLYCOSYLTRANSFERASE"/>
    <property type="match status" value="1"/>
</dbReference>
<dbReference type="EMBL" id="CACVAQ010000361">
    <property type="protein sequence ID" value="CAA6825371.1"/>
    <property type="molecule type" value="Genomic_DNA"/>
</dbReference>
<dbReference type="AlphaFoldDB" id="A0A6S6TRK5"/>
<dbReference type="Gene3D" id="3.90.550.10">
    <property type="entry name" value="Spore Coat Polysaccharide Biosynthesis Protein SpsA, Chain A"/>
    <property type="match status" value="1"/>
</dbReference>
<protein>
    <submittedName>
        <fullName evidence="2">Glycosyl transferase family protein</fullName>
    </submittedName>
</protein>
<name>A0A6S6TRK5_9BACT</name>
<dbReference type="CDD" id="cd06433">
    <property type="entry name" value="GT_2_WfgS_like"/>
    <property type="match status" value="1"/>
</dbReference>
<dbReference type="PANTHER" id="PTHR22916:SF3">
    <property type="entry name" value="UDP-GLCNAC:BETAGAL BETA-1,3-N-ACETYLGLUCOSAMINYLTRANSFERASE-LIKE PROTEIN 1"/>
    <property type="match status" value="1"/>
</dbReference>
<reference evidence="2" key="1">
    <citation type="submission" date="2020-01" db="EMBL/GenBank/DDBJ databases">
        <authorList>
            <person name="Meier V. D."/>
            <person name="Meier V D."/>
        </authorList>
    </citation>
    <scope>NUCLEOTIDE SEQUENCE</scope>
    <source>
        <strain evidence="2">HLG_WM_MAG_10</strain>
    </source>
</reference>
<keyword evidence="2" id="KW-0808">Transferase</keyword>
<dbReference type="GO" id="GO:0016758">
    <property type="term" value="F:hexosyltransferase activity"/>
    <property type="evidence" value="ECO:0007669"/>
    <property type="project" value="UniProtKB-ARBA"/>
</dbReference>
<evidence type="ECO:0000313" key="2">
    <source>
        <dbReference type="EMBL" id="CAA6825371.1"/>
    </source>
</evidence>
<accession>A0A6S6TRK5</accession>
<dbReference type="InterPro" id="IPR001173">
    <property type="entry name" value="Glyco_trans_2-like"/>
</dbReference>
<evidence type="ECO:0000259" key="1">
    <source>
        <dbReference type="Pfam" id="PF00535"/>
    </source>
</evidence>
<organism evidence="2">
    <name type="scientific">uncultured Aureispira sp</name>
    <dbReference type="NCBI Taxonomy" id="1331704"/>
    <lineage>
        <taxon>Bacteria</taxon>
        <taxon>Pseudomonadati</taxon>
        <taxon>Bacteroidota</taxon>
        <taxon>Saprospiria</taxon>
        <taxon>Saprospirales</taxon>
        <taxon>Saprospiraceae</taxon>
        <taxon>Aureispira</taxon>
        <taxon>environmental samples</taxon>
    </lineage>
</organism>
<sequence length="250" mass="28879">MNQSFPKISIITICYNAAQTIEKTIKSVVAQDYPNIEYLIIDGQSKDNTLEIVAKYEAKIALVLSEPDKGIYDAMNKGMQQATGDYIWYMHADDQIYAPDTLSIIMKNHQYEDFIYGKALLIDEQGNERSLEARKPHPSDQTLSWKTMKQGMAISHQSMLVKRSLAPLYDLDYRYVADFDWLIRVLKKAQTVRDTGTYWCRFAEGGISTQHRNVSLKERFMILRKHFGLVSTIWQHVLITLKALKRGSMR</sequence>
<dbReference type="InterPro" id="IPR029044">
    <property type="entry name" value="Nucleotide-diphossugar_trans"/>
</dbReference>
<proteinExistence type="predicted"/>
<gene>
    <name evidence="2" type="ORF">HELGO_WM20152</name>
</gene>
<dbReference type="SUPFAM" id="SSF53448">
    <property type="entry name" value="Nucleotide-diphospho-sugar transferases"/>
    <property type="match status" value="1"/>
</dbReference>
<dbReference type="Pfam" id="PF00535">
    <property type="entry name" value="Glycos_transf_2"/>
    <property type="match status" value="1"/>
</dbReference>